<accession>A0ABS7I354</accession>
<keyword evidence="5 6" id="KW-0949">S-adenosyl-L-methionine</keyword>
<evidence type="ECO:0000256" key="1">
    <source>
        <dbReference type="ARBA" id="ARBA00010396"/>
    </source>
</evidence>
<dbReference type="Proteomes" id="UP000746918">
    <property type="component" value="Unassembled WGS sequence"/>
</dbReference>
<reference evidence="7 8" key="1">
    <citation type="submission" date="2021-08" db="EMBL/GenBank/DDBJ databases">
        <title>Bartonella raoulti 094 sp. nov.</title>
        <authorList>
            <person name="Zgheib R."/>
            <person name="Hammoud A."/>
        </authorList>
    </citation>
    <scope>NUCLEOTIDE SEQUENCE [LARGE SCALE GENOMIC DNA]</scope>
    <source>
        <strain evidence="7 8">094</strain>
    </source>
</reference>
<evidence type="ECO:0000256" key="2">
    <source>
        <dbReference type="ARBA" id="ARBA00022552"/>
    </source>
</evidence>
<dbReference type="InterPro" id="IPR029063">
    <property type="entry name" value="SAM-dependent_MTases_sf"/>
</dbReference>
<evidence type="ECO:0000313" key="8">
    <source>
        <dbReference type="Proteomes" id="UP000746918"/>
    </source>
</evidence>
<dbReference type="GO" id="GO:0008168">
    <property type="term" value="F:methyltransferase activity"/>
    <property type="evidence" value="ECO:0007669"/>
    <property type="project" value="UniProtKB-KW"/>
</dbReference>
<dbReference type="HAMAP" id="MF_01007">
    <property type="entry name" value="16SrRNA_methyltr_H"/>
    <property type="match status" value="1"/>
</dbReference>
<keyword evidence="3 6" id="KW-0489">Methyltransferase</keyword>
<sequence>MKKQGSRTERHIPVLLQPVLTGLMPLAGAKVIDGTFGAGGYTRALLNAGAEVIALDRDPHAIFEGQSLVDEFSPRLRLLQMKFSQLDCVVEEKVDAVILDIGVSSMQLDEAERGFSFQKDGPLDMRMAQTGFTAADVVNHFKIDVLSRIFRILGEERYAGRIARMIERRRCVHPFLRTGDLAQAIEMVVGRKSGDHIHPATRVFQALRIYVNDELGELARGLFAAERVLKEGGRLGVVSFHSLEDRMVKRFFSARSGKCTRSRYLPEVETAPATFFPLFKGGITASKEELQTNPRSRSARLRIGVRTKAESLVEDMKLFGLEEIASFEGGTK</sequence>
<comment type="similarity">
    <text evidence="1 6">Belongs to the methyltransferase superfamily. RsmH family.</text>
</comment>
<dbReference type="EMBL" id="JAIFRO010000001">
    <property type="protein sequence ID" value="MBX4335059.1"/>
    <property type="molecule type" value="Genomic_DNA"/>
</dbReference>
<dbReference type="SUPFAM" id="SSF53335">
    <property type="entry name" value="S-adenosyl-L-methionine-dependent methyltransferases"/>
    <property type="match status" value="1"/>
</dbReference>
<evidence type="ECO:0000313" key="7">
    <source>
        <dbReference type="EMBL" id="MBX4335059.1"/>
    </source>
</evidence>
<comment type="subcellular location">
    <subcellularLocation>
        <location evidence="6">Cytoplasm</location>
    </subcellularLocation>
</comment>
<dbReference type="EC" id="2.1.1.199" evidence="6"/>
<dbReference type="RefSeq" id="WP_220716579.1">
    <property type="nucleotide sequence ID" value="NZ_JAIFRO010000001.1"/>
</dbReference>
<keyword evidence="6" id="KW-0963">Cytoplasm</keyword>
<gene>
    <name evidence="6 7" type="primary">rsmH</name>
    <name evidence="7" type="ORF">K3248_00235</name>
</gene>
<organism evidence="7 8">
    <name type="scientific">Bartonella raoultii</name>
    <dbReference type="NCBI Taxonomy" id="1457020"/>
    <lineage>
        <taxon>Bacteria</taxon>
        <taxon>Pseudomonadati</taxon>
        <taxon>Pseudomonadota</taxon>
        <taxon>Alphaproteobacteria</taxon>
        <taxon>Hyphomicrobiales</taxon>
        <taxon>Bartonellaceae</taxon>
        <taxon>Bartonella</taxon>
    </lineage>
</organism>
<evidence type="ECO:0000256" key="5">
    <source>
        <dbReference type="ARBA" id="ARBA00022691"/>
    </source>
</evidence>
<dbReference type="Gene3D" id="3.40.50.150">
    <property type="entry name" value="Vaccinia Virus protein VP39"/>
    <property type="match status" value="1"/>
</dbReference>
<feature type="binding site" evidence="6">
    <location>
        <position position="100"/>
    </location>
    <ligand>
        <name>S-adenosyl-L-methionine</name>
        <dbReference type="ChEBI" id="CHEBI:59789"/>
    </ligand>
</feature>
<feature type="binding site" evidence="6">
    <location>
        <begin position="39"/>
        <end position="41"/>
    </location>
    <ligand>
        <name>S-adenosyl-L-methionine</name>
        <dbReference type="ChEBI" id="CHEBI:59789"/>
    </ligand>
</feature>
<dbReference type="Pfam" id="PF01795">
    <property type="entry name" value="Methyltransf_5"/>
    <property type="match status" value="1"/>
</dbReference>
<keyword evidence="8" id="KW-1185">Reference proteome</keyword>
<protein>
    <recommendedName>
        <fullName evidence="6">Ribosomal RNA small subunit methyltransferase H</fullName>
        <ecNumber evidence="6">2.1.1.199</ecNumber>
    </recommendedName>
    <alternativeName>
        <fullName evidence="6">16S rRNA m(4)C1402 methyltransferase</fullName>
    </alternativeName>
    <alternativeName>
        <fullName evidence="6">rRNA (cytosine-N(4)-)-methyltransferase RsmH</fullName>
    </alternativeName>
</protein>
<dbReference type="CDD" id="cd02440">
    <property type="entry name" value="AdoMet_MTases"/>
    <property type="match status" value="1"/>
</dbReference>
<evidence type="ECO:0000256" key="6">
    <source>
        <dbReference type="HAMAP-Rule" id="MF_01007"/>
    </source>
</evidence>
<feature type="binding site" evidence="6">
    <location>
        <position position="107"/>
    </location>
    <ligand>
        <name>S-adenosyl-L-methionine</name>
        <dbReference type="ChEBI" id="CHEBI:59789"/>
    </ligand>
</feature>
<dbReference type="InterPro" id="IPR023397">
    <property type="entry name" value="SAM-dep_MeTrfase_MraW_recog"/>
</dbReference>
<dbReference type="PANTHER" id="PTHR11265">
    <property type="entry name" value="S-ADENOSYL-METHYLTRANSFERASE MRAW"/>
    <property type="match status" value="1"/>
</dbReference>
<evidence type="ECO:0000256" key="3">
    <source>
        <dbReference type="ARBA" id="ARBA00022603"/>
    </source>
</evidence>
<dbReference type="PIRSF" id="PIRSF004486">
    <property type="entry name" value="MraW"/>
    <property type="match status" value="1"/>
</dbReference>
<proteinExistence type="inferred from homology"/>
<keyword evidence="4 6" id="KW-0808">Transferase</keyword>
<dbReference type="InterPro" id="IPR002903">
    <property type="entry name" value="RsmH"/>
</dbReference>
<dbReference type="SUPFAM" id="SSF81799">
    <property type="entry name" value="Putative methyltransferase TM0872, insert domain"/>
    <property type="match status" value="1"/>
</dbReference>
<feature type="binding site" evidence="6">
    <location>
        <position position="83"/>
    </location>
    <ligand>
        <name>S-adenosyl-L-methionine</name>
        <dbReference type="ChEBI" id="CHEBI:59789"/>
    </ligand>
</feature>
<dbReference type="PANTHER" id="PTHR11265:SF0">
    <property type="entry name" value="12S RRNA N4-METHYLCYTIDINE METHYLTRANSFERASE"/>
    <property type="match status" value="1"/>
</dbReference>
<feature type="binding site" evidence="6">
    <location>
        <position position="56"/>
    </location>
    <ligand>
        <name>S-adenosyl-L-methionine</name>
        <dbReference type="ChEBI" id="CHEBI:59789"/>
    </ligand>
</feature>
<keyword evidence="2 6" id="KW-0698">rRNA processing</keyword>
<dbReference type="Gene3D" id="1.10.150.170">
    <property type="entry name" value="Putative methyltransferase TM0872, insert domain"/>
    <property type="match status" value="1"/>
</dbReference>
<evidence type="ECO:0000256" key="4">
    <source>
        <dbReference type="ARBA" id="ARBA00022679"/>
    </source>
</evidence>
<dbReference type="NCBIfam" id="TIGR00006">
    <property type="entry name" value="16S rRNA (cytosine(1402)-N(4))-methyltransferase RsmH"/>
    <property type="match status" value="1"/>
</dbReference>
<comment type="caution">
    <text evidence="7">The sequence shown here is derived from an EMBL/GenBank/DDBJ whole genome shotgun (WGS) entry which is preliminary data.</text>
</comment>
<dbReference type="GO" id="GO:0032259">
    <property type="term" value="P:methylation"/>
    <property type="evidence" value="ECO:0007669"/>
    <property type="project" value="UniProtKB-KW"/>
</dbReference>
<comment type="function">
    <text evidence="6">Specifically methylates the N4 position of cytidine in position 1402 (C1402) of 16S rRNA.</text>
</comment>
<comment type="catalytic activity">
    <reaction evidence="6">
        <text>cytidine(1402) in 16S rRNA + S-adenosyl-L-methionine = N(4)-methylcytidine(1402) in 16S rRNA + S-adenosyl-L-homocysteine + H(+)</text>
        <dbReference type="Rhea" id="RHEA:42928"/>
        <dbReference type="Rhea" id="RHEA-COMP:10286"/>
        <dbReference type="Rhea" id="RHEA-COMP:10287"/>
        <dbReference type="ChEBI" id="CHEBI:15378"/>
        <dbReference type="ChEBI" id="CHEBI:57856"/>
        <dbReference type="ChEBI" id="CHEBI:59789"/>
        <dbReference type="ChEBI" id="CHEBI:74506"/>
        <dbReference type="ChEBI" id="CHEBI:82748"/>
        <dbReference type="EC" id="2.1.1.199"/>
    </reaction>
</comment>
<name>A0ABS7I354_9HYPH</name>